<feature type="compositionally biased region" description="Polar residues" evidence="2">
    <location>
        <begin position="142"/>
        <end position="152"/>
    </location>
</feature>
<feature type="compositionally biased region" description="Polar residues" evidence="2">
    <location>
        <begin position="1"/>
        <end position="19"/>
    </location>
</feature>
<comment type="similarity">
    <text evidence="1">Belongs to the taxilin family.</text>
</comment>
<feature type="compositionally biased region" description="Basic and acidic residues" evidence="2">
    <location>
        <begin position="98"/>
        <end position="141"/>
    </location>
</feature>
<dbReference type="OrthoDB" id="425555at2759"/>
<accession>A0A6A6UIH7</accession>
<dbReference type="Proteomes" id="UP000799302">
    <property type="component" value="Unassembled WGS sequence"/>
</dbReference>
<dbReference type="GO" id="GO:0019905">
    <property type="term" value="F:syntaxin binding"/>
    <property type="evidence" value="ECO:0007669"/>
    <property type="project" value="InterPro"/>
</dbReference>
<feature type="region of interest" description="Disordered" evidence="2">
    <location>
        <begin position="98"/>
        <end position="152"/>
    </location>
</feature>
<dbReference type="PANTHER" id="PTHR16127">
    <property type="entry name" value="TAXILIN"/>
    <property type="match status" value="1"/>
</dbReference>
<name>A0A6A6UIH7_9PEZI</name>
<feature type="region of interest" description="Disordered" evidence="2">
    <location>
        <begin position="1"/>
        <end position="46"/>
    </location>
</feature>
<keyword evidence="4" id="KW-1185">Reference proteome</keyword>
<evidence type="ECO:0000256" key="2">
    <source>
        <dbReference type="SAM" id="MobiDB-lite"/>
    </source>
</evidence>
<sequence length="152" mass="17298">MADTRNGSQSGASNVSPSNTTQKKSKGKTQSKPDLHQAIQSRMNELQGIQEADKELELEITREVKKANRELSSKTAQLDPLSKATLIQERWAKLLTEMKRLERDNQKSKRRADTLQKERDTAKSELTKMTSIKDKLEKLSRDSMSNNKKLQV</sequence>
<dbReference type="Pfam" id="PF09728">
    <property type="entry name" value="Taxilin"/>
    <property type="match status" value="1"/>
</dbReference>
<organism evidence="3 4">
    <name type="scientific">Microthyrium microscopicum</name>
    <dbReference type="NCBI Taxonomy" id="703497"/>
    <lineage>
        <taxon>Eukaryota</taxon>
        <taxon>Fungi</taxon>
        <taxon>Dikarya</taxon>
        <taxon>Ascomycota</taxon>
        <taxon>Pezizomycotina</taxon>
        <taxon>Dothideomycetes</taxon>
        <taxon>Dothideomycetes incertae sedis</taxon>
        <taxon>Microthyriales</taxon>
        <taxon>Microthyriaceae</taxon>
        <taxon>Microthyrium</taxon>
    </lineage>
</organism>
<protein>
    <submittedName>
        <fullName evidence="3">Uncharacterized protein</fullName>
    </submittedName>
</protein>
<dbReference type="PANTHER" id="PTHR16127:SF13">
    <property type="entry name" value="GH01188P"/>
    <property type="match status" value="1"/>
</dbReference>
<proteinExistence type="inferred from homology"/>
<gene>
    <name evidence="3" type="ORF">BT63DRAFT_399692</name>
</gene>
<evidence type="ECO:0000313" key="3">
    <source>
        <dbReference type="EMBL" id="KAF2671351.1"/>
    </source>
</evidence>
<dbReference type="EMBL" id="MU004233">
    <property type="protein sequence ID" value="KAF2671351.1"/>
    <property type="molecule type" value="Genomic_DNA"/>
</dbReference>
<evidence type="ECO:0000256" key="1">
    <source>
        <dbReference type="ARBA" id="ARBA00009550"/>
    </source>
</evidence>
<reference evidence="3" key="1">
    <citation type="journal article" date="2020" name="Stud. Mycol.">
        <title>101 Dothideomycetes genomes: a test case for predicting lifestyles and emergence of pathogens.</title>
        <authorList>
            <person name="Haridas S."/>
            <person name="Albert R."/>
            <person name="Binder M."/>
            <person name="Bloem J."/>
            <person name="Labutti K."/>
            <person name="Salamov A."/>
            <person name="Andreopoulos B."/>
            <person name="Baker S."/>
            <person name="Barry K."/>
            <person name="Bills G."/>
            <person name="Bluhm B."/>
            <person name="Cannon C."/>
            <person name="Castanera R."/>
            <person name="Culley D."/>
            <person name="Daum C."/>
            <person name="Ezra D."/>
            <person name="Gonzalez J."/>
            <person name="Henrissat B."/>
            <person name="Kuo A."/>
            <person name="Liang C."/>
            <person name="Lipzen A."/>
            <person name="Lutzoni F."/>
            <person name="Magnuson J."/>
            <person name="Mondo S."/>
            <person name="Nolan M."/>
            <person name="Ohm R."/>
            <person name="Pangilinan J."/>
            <person name="Park H.-J."/>
            <person name="Ramirez L."/>
            <person name="Alfaro M."/>
            <person name="Sun H."/>
            <person name="Tritt A."/>
            <person name="Yoshinaga Y."/>
            <person name="Zwiers L.-H."/>
            <person name="Turgeon B."/>
            <person name="Goodwin S."/>
            <person name="Spatafora J."/>
            <person name="Crous P."/>
            <person name="Grigoriev I."/>
        </authorList>
    </citation>
    <scope>NUCLEOTIDE SEQUENCE</scope>
    <source>
        <strain evidence="3">CBS 115976</strain>
    </source>
</reference>
<dbReference type="InterPro" id="IPR026183">
    <property type="entry name" value="Taxilin_fam"/>
</dbReference>
<dbReference type="AlphaFoldDB" id="A0A6A6UIH7"/>
<evidence type="ECO:0000313" key="4">
    <source>
        <dbReference type="Proteomes" id="UP000799302"/>
    </source>
</evidence>